<feature type="transmembrane region" description="Helical" evidence="1">
    <location>
        <begin position="159"/>
        <end position="180"/>
    </location>
</feature>
<feature type="transmembrane region" description="Helical" evidence="1">
    <location>
        <begin position="34"/>
        <end position="52"/>
    </location>
</feature>
<feature type="transmembrane region" description="Helical" evidence="1">
    <location>
        <begin position="59"/>
        <end position="76"/>
    </location>
</feature>
<evidence type="ECO:0000313" key="2">
    <source>
        <dbReference type="EMBL" id="NYE08501.1"/>
    </source>
</evidence>
<name>A0A852TJZ6_9BACI</name>
<keyword evidence="1" id="KW-1133">Transmembrane helix</keyword>
<reference evidence="3" key="1">
    <citation type="submission" date="2020-07" db="EMBL/GenBank/DDBJ databases">
        <authorList>
            <person name="Partida-Martinez L."/>
            <person name="Huntemann M."/>
            <person name="Clum A."/>
            <person name="Wang J."/>
            <person name="Palaniappan K."/>
            <person name="Ritter S."/>
            <person name="Chen I.-M."/>
            <person name="Stamatis D."/>
            <person name="Reddy T."/>
            <person name="O'Malley R."/>
            <person name="Daum C."/>
            <person name="Shapiro N."/>
            <person name="Ivanova N."/>
            <person name="Kyrpides N."/>
            <person name="Woyke T."/>
        </authorList>
    </citation>
    <scope>NUCLEOTIDE SEQUENCE [LARGE SCALE GENOMIC DNA]</scope>
    <source>
        <strain evidence="3">AT2.8</strain>
    </source>
</reference>
<dbReference type="Proteomes" id="UP000548423">
    <property type="component" value="Unassembled WGS sequence"/>
</dbReference>
<keyword evidence="1" id="KW-0472">Membrane</keyword>
<protein>
    <submittedName>
        <fullName evidence="2">Uncharacterized protein</fullName>
    </submittedName>
</protein>
<proteinExistence type="predicted"/>
<feature type="transmembrane region" description="Helical" evidence="1">
    <location>
        <begin position="125"/>
        <end position="147"/>
    </location>
</feature>
<feature type="transmembrane region" description="Helical" evidence="1">
    <location>
        <begin position="96"/>
        <end position="118"/>
    </location>
</feature>
<comment type="caution">
    <text evidence="2">The sequence shown here is derived from an EMBL/GenBank/DDBJ whole genome shotgun (WGS) entry which is preliminary data.</text>
</comment>
<sequence length="188" mass="22504">MEYSEFWEQIFKKNTEVNGFYSDYWKDYSDFGNWQFWVVLALLIIPLFVLCFTIDRKRIFELFFFGYTVHILWTYIDIALGRNGYFVHKYFLTPILPNAANMTASVLPVGFLLVYQYCTNKQKNFYLYTIILSACFAFVFASIEQFMGFVEFRKGMNQFYLFLIDLGIVFISYWFTKFILKIKKGAKS</sequence>
<dbReference type="EMBL" id="JACCBX010000014">
    <property type="protein sequence ID" value="NYE08501.1"/>
    <property type="molecule type" value="Genomic_DNA"/>
</dbReference>
<keyword evidence="1" id="KW-0812">Transmembrane</keyword>
<dbReference type="AlphaFoldDB" id="A0A852TJZ6"/>
<evidence type="ECO:0000256" key="1">
    <source>
        <dbReference type="SAM" id="Phobius"/>
    </source>
</evidence>
<accession>A0A852TJZ6</accession>
<evidence type="ECO:0000313" key="3">
    <source>
        <dbReference type="Proteomes" id="UP000548423"/>
    </source>
</evidence>
<organism evidence="2 3">
    <name type="scientific">Neobacillus niacini</name>
    <dbReference type="NCBI Taxonomy" id="86668"/>
    <lineage>
        <taxon>Bacteria</taxon>
        <taxon>Bacillati</taxon>
        <taxon>Bacillota</taxon>
        <taxon>Bacilli</taxon>
        <taxon>Bacillales</taxon>
        <taxon>Bacillaceae</taxon>
        <taxon>Neobacillus</taxon>
    </lineage>
</organism>
<gene>
    <name evidence="2" type="ORF">F4694_005349</name>
</gene>
<reference evidence="3" key="2">
    <citation type="submission" date="2020-08" db="EMBL/GenBank/DDBJ databases">
        <title>The Agave Microbiome: Exploring the role of microbial communities in plant adaptations to desert environments.</title>
        <authorList>
            <person name="Partida-Martinez L.P."/>
        </authorList>
    </citation>
    <scope>NUCLEOTIDE SEQUENCE [LARGE SCALE GENOMIC DNA]</scope>
    <source>
        <strain evidence="3">AT2.8</strain>
    </source>
</reference>